<dbReference type="Proteomes" id="UP001234297">
    <property type="component" value="Chromosome 1"/>
</dbReference>
<keyword evidence="2" id="KW-1185">Reference proteome</keyword>
<accession>A0ACC2MNX6</accession>
<proteinExistence type="predicted"/>
<evidence type="ECO:0000313" key="2">
    <source>
        <dbReference type="Proteomes" id="UP001234297"/>
    </source>
</evidence>
<protein>
    <submittedName>
        <fullName evidence="1">Uncharacterized protein</fullName>
    </submittedName>
</protein>
<sequence length="441" mass="50263">MALSPLVLYCVLFLYLFVFFCIESRVLEEEPLAQQEADRVVGIPGQPPVTFRQYAGYVTIDESHGKALFYWFFEATQGPQEKPVLLWLNGEANLLFLETPVGVGFSYTNTSSDIEMLGDDVTAIDSYAFLIKWFGRFPQYKSHEFFISGESYAGHYIPQLAEAIFEGNEKTSKENYINLKGFIIGNPWIDLEMDQNGMIDYAWGHAIISDRTYQDVKNNCDFTNVSLTEKCHKALDVYYSVYYIIDMYSLYSPKCAKNPSATSLSPKHQGMLPKLLSRKDGGIRVRRGYDPCGTDSAEEYFNRPDVQKALHANVTCIPYPWIICSDPVFKHWRAAPSSVLPVIKKLIDGGIRVWFYSGDTDANVPVTSTRYSINKLGLKMTEDWAPWYNYEEVGGWTIGYEGLRFVTVRGAGHEVPTFAPRRSRQLIKHFLANQKLPSRPF</sequence>
<name>A0ACC2MNX6_PERAE</name>
<comment type="caution">
    <text evidence="1">The sequence shown here is derived from an EMBL/GenBank/DDBJ whole genome shotgun (WGS) entry which is preliminary data.</text>
</comment>
<reference evidence="1 2" key="1">
    <citation type="journal article" date="2022" name="Hortic Res">
        <title>A haplotype resolved chromosomal level avocado genome allows analysis of novel avocado genes.</title>
        <authorList>
            <person name="Nath O."/>
            <person name="Fletcher S.J."/>
            <person name="Hayward A."/>
            <person name="Shaw L.M."/>
            <person name="Masouleh A.K."/>
            <person name="Furtado A."/>
            <person name="Henry R.J."/>
            <person name="Mitter N."/>
        </authorList>
    </citation>
    <scope>NUCLEOTIDE SEQUENCE [LARGE SCALE GENOMIC DNA]</scope>
    <source>
        <strain evidence="2">cv. Hass</strain>
    </source>
</reference>
<evidence type="ECO:0000313" key="1">
    <source>
        <dbReference type="EMBL" id="KAJ8647441.1"/>
    </source>
</evidence>
<dbReference type="EMBL" id="CM056809">
    <property type="protein sequence ID" value="KAJ8647441.1"/>
    <property type="molecule type" value="Genomic_DNA"/>
</dbReference>
<gene>
    <name evidence="1" type="ORF">MRB53_000464</name>
</gene>
<organism evidence="1 2">
    <name type="scientific">Persea americana</name>
    <name type="common">Avocado</name>
    <dbReference type="NCBI Taxonomy" id="3435"/>
    <lineage>
        <taxon>Eukaryota</taxon>
        <taxon>Viridiplantae</taxon>
        <taxon>Streptophyta</taxon>
        <taxon>Embryophyta</taxon>
        <taxon>Tracheophyta</taxon>
        <taxon>Spermatophyta</taxon>
        <taxon>Magnoliopsida</taxon>
        <taxon>Magnoliidae</taxon>
        <taxon>Laurales</taxon>
        <taxon>Lauraceae</taxon>
        <taxon>Persea</taxon>
    </lineage>
</organism>